<dbReference type="PROSITE" id="PS00211">
    <property type="entry name" value="ABC_TRANSPORTER_1"/>
    <property type="match status" value="1"/>
</dbReference>
<dbReference type="PANTHER" id="PTHR43394">
    <property type="entry name" value="ATP-DEPENDENT PERMEASE MDL1, MITOCHONDRIAL"/>
    <property type="match status" value="1"/>
</dbReference>
<keyword evidence="12" id="KW-1185">Reference proteome</keyword>
<feature type="transmembrane region" description="Helical" evidence="8">
    <location>
        <begin position="177"/>
        <end position="194"/>
    </location>
</feature>
<evidence type="ECO:0000259" key="9">
    <source>
        <dbReference type="PROSITE" id="PS50893"/>
    </source>
</evidence>
<dbReference type="eggNOG" id="COG1132">
    <property type="taxonomic scope" value="Bacteria"/>
</dbReference>
<dbReference type="InterPro" id="IPR027417">
    <property type="entry name" value="P-loop_NTPase"/>
</dbReference>
<feature type="transmembrane region" description="Helical" evidence="8">
    <location>
        <begin position="152"/>
        <end position="171"/>
    </location>
</feature>
<dbReference type="Gene3D" id="1.20.1560.10">
    <property type="entry name" value="ABC transporter type 1, transmembrane domain"/>
    <property type="match status" value="1"/>
</dbReference>
<feature type="transmembrane region" description="Helical" evidence="8">
    <location>
        <begin position="15"/>
        <end position="34"/>
    </location>
</feature>
<reference evidence="11 12" key="1">
    <citation type="journal article" date="2011" name="J. Bacteriol.">
        <title>Genome sequence of Chthoniobacter flavus Ellin428, an aerobic heterotrophic soil bacterium.</title>
        <authorList>
            <person name="Kant R."/>
            <person name="van Passel M.W."/>
            <person name="Palva A."/>
            <person name="Lucas S."/>
            <person name="Lapidus A."/>
            <person name="Glavina Del Rio T."/>
            <person name="Dalin E."/>
            <person name="Tice H."/>
            <person name="Bruce D."/>
            <person name="Goodwin L."/>
            <person name="Pitluck S."/>
            <person name="Larimer F.W."/>
            <person name="Land M.L."/>
            <person name="Hauser L."/>
            <person name="Sangwan P."/>
            <person name="de Vos W.M."/>
            <person name="Janssen P.H."/>
            <person name="Smidt H."/>
        </authorList>
    </citation>
    <scope>NUCLEOTIDE SEQUENCE [LARGE SCALE GENOMIC DNA]</scope>
    <source>
        <strain evidence="11 12">Ellin428</strain>
    </source>
</reference>
<comment type="caution">
    <text evidence="11">The sequence shown here is derived from an EMBL/GenBank/DDBJ whole genome shotgun (WGS) entry which is preliminary data.</text>
</comment>
<evidence type="ECO:0000256" key="8">
    <source>
        <dbReference type="SAM" id="Phobius"/>
    </source>
</evidence>
<dbReference type="GO" id="GO:0005524">
    <property type="term" value="F:ATP binding"/>
    <property type="evidence" value="ECO:0007669"/>
    <property type="project" value="UniProtKB-KW"/>
</dbReference>
<dbReference type="Proteomes" id="UP000005824">
    <property type="component" value="Unassembled WGS sequence"/>
</dbReference>
<dbReference type="InterPro" id="IPR036640">
    <property type="entry name" value="ABC1_TM_sf"/>
</dbReference>
<dbReference type="InParanoid" id="B4D1Y1"/>
<evidence type="ECO:0000259" key="10">
    <source>
        <dbReference type="PROSITE" id="PS50929"/>
    </source>
</evidence>
<evidence type="ECO:0000256" key="3">
    <source>
        <dbReference type="ARBA" id="ARBA00022692"/>
    </source>
</evidence>
<keyword evidence="3 8" id="KW-0812">Transmembrane</keyword>
<dbReference type="STRING" id="497964.CfE428DRAFT_2919"/>
<protein>
    <submittedName>
        <fullName evidence="11">ABC transporter-related protein</fullName>
    </submittedName>
</protein>
<dbReference type="InterPro" id="IPR039421">
    <property type="entry name" value="Type_1_exporter"/>
</dbReference>
<organism evidence="11 12">
    <name type="scientific">Chthoniobacter flavus Ellin428</name>
    <dbReference type="NCBI Taxonomy" id="497964"/>
    <lineage>
        <taxon>Bacteria</taxon>
        <taxon>Pseudomonadati</taxon>
        <taxon>Verrucomicrobiota</taxon>
        <taxon>Spartobacteria</taxon>
        <taxon>Chthoniobacterales</taxon>
        <taxon>Chthoniobacteraceae</taxon>
        <taxon>Chthoniobacter</taxon>
    </lineage>
</organism>
<dbReference type="SUPFAM" id="SSF90123">
    <property type="entry name" value="ABC transporter transmembrane region"/>
    <property type="match status" value="1"/>
</dbReference>
<evidence type="ECO:0000313" key="11">
    <source>
        <dbReference type="EMBL" id="EDY19743.1"/>
    </source>
</evidence>
<keyword evidence="5" id="KW-0067">ATP-binding</keyword>
<dbReference type="GO" id="GO:0015421">
    <property type="term" value="F:ABC-type oligopeptide transporter activity"/>
    <property type="evidence" value="ECO:0007669"/>
    <property type="project" value="TreeGrafter"/>
</dbReference>
<feature type="transmembrane region" description="Helical" evidence="8">
    <location>
        <begin position="260"/>
        <end position="279"/>
    </location>
</feature>
<evidence type="ECO:0000256" key="5">
    <source>
        <dbReference type="ARBA" id="ARBA00022840"/>
    </source>
</evidence>
<feature type="domain" description="ABC transporter" evidence="9">
    <location>
        <begin position="352"/>
        <end position="586"/>
    </location>
</feature>
<dbReference type="SUPFAM" id="SSF52540">
    <property type="entry name" value="P-loop containing nucleoside triphosphate hydrolases"/>
    <property type="match status" value="1"/>
</dbReference>
<feature type="domain" description="ABC transmembrane type-1" evidence="10">
    <location>
        <begin position="19"/>
        <end position="318"/>
    </location>
</feature>
<evidence type="ECO:0000256" key="2">
    <source>
        <dbReference type="ARBA" id="ARBA00022448"/>
    </source>
</evidence>
<dbReference type="Pfam" id="PF00005">
    <property type="entry name" value="ABC_tran"/>
    <property type="match status" value="1"/>
</dbReference>
<dbReference type="RefSeq" id="WP_006980244.1">
    <property type="nucleotide sequence ID" value="NZ_ABVL01000007.1"/>
</dbReference>
<dbReference type="Gene3D" id="3.40.50.300">
    <property type="entry name" value="P-loop containing nucleotide triphosphate hydrolases"/>
    <property type="match status" value="1"/>
</dbReference>
<dbReference type="FunFam" id="3.40.50.300:FF:000287">
    <property type="entry name" value="Multidrug ABC transporter ATP-binding protein"/>
    <property type="match status" value="1"/>
</dbReference>
<dbReference type="GO" id="GO:0005886">
    <property type="term" value="C:plasma membrane"/>
    <property type="evidence" value="ECO:0007669"/>
    <property type="project" value="UniProtKB-SubCell"/>
</dbReference>
<name>B4D1Y1_9BACT</name>
<dbReference type="InterPro" id="IPR003439">
    <property type="entry name" value="ABC_transporter-like_ATP-bd"/>
</dbReference>
<evidence type="ECO:0000256" key="1">
    <source>
        <dbReference type="ARBA" id="ARBA00004651"/>
    </source>
</evidence>
<dbReference type="PROSITE" id="PS50929">
    <property type="entry name" value="ABC_TM1F"/>
    <property type="match status" value="1"/>
</dbReference>
<evidence type="ECO:0000256" key="6">
    <source>
        <dbReference type="ARBA" id="ARBA00022989"/>
    </source>
</evidence>
<evidence type="ECO:0000256" key="4">
    <source>
        <dbReference type="ARBA" id="ARBA00022741"/>
    </source>
</evidence>
<sequence>MSFYRRVLTYFRPDLRPTVVCMGLTLVANAFNLLRPWPLKYIVDKILPAAGHTPHGLTLPGIDISTWSISAVVALVCGLMVVFHLLAGGIGYVINVLTIRVGLHGLMRLRTELYAYLHSLPLKFHDQRRSADSSFRVAYDSQSVQAYYSKGFFLFQSAISLVSTFAMMWYFDWSIALLSLIAIPLMMLAIFIYAKRIRDESTTVAERESDVLTAAQEGLSSVKMVQAFGREEHEVQEFSTSARESLDANLKLNATSMRSALLVGTIIAASSAAMCYVGALHVLSGKLTIGGIWYLSSLLLMLYQPLEALTHIAWAFQAAAAGTQRCFEILDKENDVADAPDAVPITSALGEIVFENVAFGYSSAREILHDVNLRISPGETVAFVGGTGAGKSTLLSLVPRFYDPTGGSVLLDGKDLRALKKKSLRDQISIVLQDTLLFSTTIRENIAYGRPDATEEEIIEAAKRAQAHEFIMATPDGYRSQVGERGGHLSVGQRQRIGIARAFLKNAPLLILDEPTSALDPTTESAIMQTIEELMRGRTTLIITHRIATVHRVNKIVVLAKGTIAEEGKGPELVQRGGVYASLYRSANLT</sequence>
<dbReference type="AlphaFoldDB" id="B4D1Y1"/>
<dbReference type="InterPro" id="IPR003593">
    <property type="entry name" value="AAA+_ATPase"/>
</dbReference>
<comment type="subcellular location">
    <subcellularLocation>
        <location evidence="1">Cell membrane</location>
        <topology evidence="1">Multi-pass membrane protein</topology>
    </subcellularLocation>
</comment>
<dbReference type="EMBL" id="ABVL01000007">
    <property type="protein sequence ID" value="EDY19743.1"/>
    <property type="molecule type" value="Genomic_DNA"/>
</dbReference>
<dbReference type="InterPro" id="IPR017871">
    <property type="entry name" value="ABC_transporter-like_CS"/>
</dbReference>
<feature type="transmembrane region" description="Helical" evidence="8">
    <location>
        <begin position="67"/>
        <end position="94"/>
    </location>
</feature>
<evidence type="ECO:0000313" key="12">
    <source>
        <dbReference type="Proteomes" id="UP000005824"/>
    </source>
</evidence>
<keyword evidence="2" id="KW-0813">Transport</keyword>
<dbReference type="Pfam" id="PF00664">
    <property type="entry name" value="ABC_membrane"/>
    <property type="match status" value="1"/>
</dbReference>
<dbReference type="SMART" id="SM00382">
    <property type="entry name" value="AAA"/>
    <property type="match status" value="1"/>
</dbReference>
<dbReference type="PANTHER" id="PTHR43394:SF1">
    <property type="entry name" value="ATP-BINDING CASSETTE SUB-FAMILY B MEMBER 10, MITOCHONDRIAL"/>
    <property type="match status" value="1"/>
</dbReference>
<keyword evidence="7 8" id="KW-0472">Membrane</keyword>
<keyword evidence="6 8" id="KW-1133">Transmembrane helix</keyword>
<accession>B4D1Y1</accession>
<dbReference type="GO" id="GO:0016887">
    <property type="term" value="F:ATP hydrolysis activity"/>
    <property type="evidence" value="ECO:0007669"/>
    <property type="project" value="InterPro"/>
</dbReference>
<gene>
    <name evidence="11" type="ORF">CfE428DRAFT_2919</name>
</gene>
<dbReference type="InterPro" id="IPR011527">
    <property type="entry name" value="ABC1_TM_dom"/>
</dbReference>
<evidence type="ECO:0000256" key="7">
    <source>
        <dbReference type="ARBA" id="ARBA00023136"/>
    </source>
</evidence>
<proteinExistence type="predicted"/>
<keyword evidence="4" id="KW-0547">Nucleotide-binding</keyword>
<dbReference type="PROSITE" id="PS50893">
    <property type="entry name" value="ABC_TRANSPORTER_2"/>
    <property type="match status" value="1"/>
</dbReference>